<proteinExistence type="predicted"/>
<comment type="caution">
    <text evidence="1">The sequence shown here is derived from an EMBL/GenBank/DDBJ whole genome shotgun (WGS) entry which is preliminary data.</text>
</comment>
<accession>A0A818R5Z7</accession>
<gene>
    <name evidence="1" type="ORF">JBS370_LOCUS6104</name>
</gene>
<dbReference type="AlphaFoldDB" id="A0A818R5Z7"/>
<evidence type="ECO:0000313" key="1">
    <source>
        <dbReference type="EMBL" id="CAF3646494.1"/>
    </source>
</evidence>
<reference evidence="1" key="1">
    <citation type="submission" date="2021-02" db="EMBL/GenBank/DDBJ databases">
        <authorList>
            <person name="Nowell W R."/>
        </authorList>
    </citation>
    <scope>NUCLEOTIDE SEQUENCE</scope>
</reference>
<sequence>MINNCLSMVIPSTTTIIDDDISNITTTTTTTTFRTTIINDTKINQTVTPTHILRVRIRVHNSLIETLVHQKQLDLIEIQLQQRHIPYRQIQDNKDGITIIIGPYHKSINFTAPMIIFNQSRFHRNFTKMISIKHSIINEKNETITKIQLDEKRIQQKHFPIRVEAHEYNLVQDQESSEFRNCLEACDIYQGNELKPNHNCIRKNCLKEITGI</sequence>
<evidence type="ECO:0000313" key="2">
    <source>
        <dbReference type="Proteomes" id="UP000663836"/>
    </source>
</evidence>
<dbReference type="EMBL" id="CAJOBD010000328">
    <property type="protein sequence ID" value="CAF3646494.1"/>
    <property type="molecule type" value="Genomic_DNA"/>
</dbReference>
<dbReference type="Proteomes" id="UP000663836">
    <property type="component" value="Unassembled WGS sequence"/>
</dbReference>
<name>A0A818R5Z7_9BILA</name>
<protein>
    <submittedName>
        <fullName evidence="1">Uncharacterized protein</fullName>
    </submittedName>
</protein>
<organism evidence="1 2">
    <name type="scientific">Rotaria sordida</name>
    <dbReference type="NCBI Taxonomy" id="392033"/>
    <lineage>
        <taxon>Eukaryota</taxon>
        <taxon>Metazoa</taxon>
        <taxon>Spiralia</taxon>
        <taxon>Gnathifera</taxon>
        <taxon>Rotifera</taxon>
        <taxon>Eurotatoria</taxon>
        <taxon>Bdelloidea</taxon>
        <taxon>Philodinida</taxon>
        <taxon>Philodinidae</taxon>
        <taxon>Rotaria</taxon>
    </lineage>
</organism>